<dbReference type="PRINTS" id="PR00420">
    <property type="entry name" value="RNGMNOXGNASE"/>
</dbReference>
<dbReference type="InterPro" id="IPR036188">
    <property type="entry name" value="FAD/NAD-bd_sf"/>
</dbReference>
<comment type="caution">
    <text evidence="7">The sequence shown here is derived from an EMBL/GenBank/DDBJ whole genome shotgun (WGS) entry which is preliminary data.</text>
</comment>
<evidence type="ECO:0000259" key="6">
    <source>
        <dbReference type="Pfam" id="PF01494"/>
    </source>
</evidence>
<comment type="cofactor">
    <cofactor evidence="1">
        <name>FAD</name>
        <dbReference type="ChEBI" id="CHEBI:57692"/>
    </cofactor>
</comment>
<dbReference type="GO" id="GO:0071949">
    <property type="term" value="F:FAD binding"/>
    <property type="evidence" value="ECO:0007669"/>
    <property type="project" value="InterPro"/>
</dbReference>
<dbReference type="SUPFAM" id="SSF51905">
    <property type="entry name" value="FAD/NAD(P)-binding domain"/>
    <property type="match status" value="1"/>
</dbReference>
<organism evidence="7 8">
    <name type="scientific">Pleurostoma richardsiae</name>
    <dbReference type="NCBI Taxonomy" id="41990"/>
    <lineage>
        <taxon>Eukaryota</taxon>
        <taxon>Fungi</taxon>
        <taxon>Dikarya</taxon>
        <taxon>Ascomycota</taxon>
        <taxon>Pezizomycotina</taxon>
        <taxon>Sordariomycetes</taxon>
        <taxon>Sordariomycetidae</taxon>
        <taxon>Calosphaeriales</taxon>
        <taxon>Pleurostomataceae</taxon>
        <taxon>Pleurostoma</taxon>
    </lineage>
</organism>
<evidence type="ECO:0000313" key="8">
    <source>
        <dbReference type="Proteomes" id="UP001174694"/>
    </source>
</evidence>
<evidence type="ECO:0000256" key="5">
    <source>
        <dbReference type="ARBA" id="ARBA00023033"/>
    </source>
</evidence>
<dbReference type="AlphaFoldDB" id="A0AA38RRS2"/>
<dbReference type="GO" id="GO:0004497">
    <property type="term" value="F:monooxygenase activity"/>
    <property type="evidence" value="ECO:0007669"/>
    <property type="project" value="UniProtKB-KW"/>
</dbReference>
<dbReference type="EMBL" id="JANBVO010000017">
    <property type="protein sequence ID" value="KAJ9144183.1"/>
    <property type="molecule type" value="Genomic_DNA"/>
</dbReference>
<proteinExistence type="predicted"/>
<feature type="domain" description="FAD-binding" evidence="6">
    <location>
        <begin position="313"/>
        <end position="402"/>
    </location>
</feature>
<name>A0AA38RRS2_9PEZI</name>
<evidence type="ECO:0000256" key="4">
    <source>
        <dbReference type="ARBA" id="ARBA00023002"/>
    </source>
</evidence>
<keyword evidence="3" id="KW-0274">FAD</keyword>
<keyword evidence="2" id="KW-0285">Flavoprotein</keyword>
<dbReference type="PANTHER" id="PTHR47178:SF5">
    <property type="entry name" value="FAD-BINDING DOMAIN-CONTAINING PROTEIN"/>
    <property type="match status" value="1"/>
</dbReference>
<dbReference type="PANTHER" id="PTHR47178">
    <property type="entry name" value="MONOOXYGENASE, FAD-BINDING"/>
    <property type="match status" value="1"/>
</dbReference>
<keyword evidence="5" id="KW-0503">Monooxygenase</keyword>
<dbReference type="Proteomes" id="UP001174694">
    <property type="component" value="Unassembled WGS sequence"/>
</dbReference>
<keyword evidence="4" id="KW-0560">Oxidoreductase</keyword>
<sequence length="442" mass="48512">MASQAQDQRVLIIGAGLAGLALAQSLKHSEPPIPFHIFERDASTSFRSQGYRIRIFPNGAAALQKLLPPHLWDTFEATCAPVAAAAGPGPGFRINALDAAAPEGPSPQFPRDAMRNAPQFMEGKSYNADRTVLRNVLLSGLEDCISFEKRFTEYYTTPDGGVEVRFEDGSSARGSILVGADGAHSAVRRQLLPGFIVLDTEQRALFGKSFLTPELRQRVPEEMTEGMCIVAENPNSPFKMLCDLMKFEHLDPARKTRYHVPADYIYWVLLFRKDTYPGDDSTLLGFTHAESAQLSLKLTESWHERIRALLEGQDEESASTLAFHTCTYENFKERWESLESQKMGDEGAVTLLGGPVTLLGDAAHPMAPVGGVGANSAFQEAADLSEAMAKVYRPSEAWEKLDALIEYQGLMRERGEATLKRSIAGSGHLLGTRPVEELKPVA</sequence>
<dbReference type="Gene3D" id="3.50.50.60">
    <property type="entry name" value="FAD/NAD(P)-binding domain"/>
    <property type="match status" value="1"/>
</dbReference>
<protein>
    <submittedName>
        <fullName evidence="7">FAD dependent oxidoreductase</fullName>
    </submittedName>
</protein>
<evidence type="ECO:0000256" key="3">
    <source>
        <dbReference type="ARBA" id="ARBA00022827"/>
    </source>
</evidence>
<evidence type="ECO:0000313" key="7">
    <source>
        <dbReference type="EMBL" id="KAJ9144183.1"/>
    </source>
</evidence>
<dbReference type="InterPro" id="IPR002938">
    <property type="entry name" value="FAD-bd"/>
</dbReference>
<gene>
    <name evidence="7" type="ORF">NKR23_g6112</name>
</gene>
<keyword evidence="8" id="KW-1185">Reference proteome</keyword>
<evidence type="ECO:0000256" key="2">
    <source>
        <dbReference type="ARBA" id="ARBA00022630"/>
    </source>
</evidence>
<evidence type="ECO:0000256" key="1">
    <source>
        <dbReference type="ARBA" id="ARBA00001974"/>
    </source>
</evidence>
<reference evidence="7" key="1">
    <citation type="submission" date="2022-07" db="EMBL/GenBank/DDBJ databases">
        <title>Fungi with potential for degradation of polypropylene.</title>
        <authorList>
            <person name="Gostincar C."/>
        </authorList>
    </citation>
    <scope>NUCLEOTIDE SEQUENCE</scope>
    <source>
        <strain evidence="7">EXF-13308</strain>
    </source>
</reference>
<accession>A0AA38RRS2</accession>
<dbReference type="Pfam" id="PF01494">
    <property type="entry name" value="FAD_binding_3"/>
    <property type="match status" value="1"/>
</dbReference>